<accession>A0ABQ0JWS2</accession>
<reference evidence="2" key="1">
    <citation type="journal article" date="2015" name="Genome Announc.">
        <title>Draft Genome Sequence of an Anaerobic Ammonium-Oxidizing Bacterium, "Candidatus Brocadia sinica".</title>
        <authorList>
            <person name="Oshiki M."/>
            <person name="Shinyako-Hata K."/>
            <person name="Satoh H."/>
            <person name="Okabe S."/>
        </authorList>
    </citation>
    <scope>NUCLEOTIDE SEQUENCE [LARGE SCALE GENOMIC DNA]</scope>
    <source>
        <strain evidence="2">JPN1</strain>
    </source>
</reference>
<dbReference type="Proteomes" id="UP000032309">
    <property type="component" value="Unassembled WGS sequence"/>
</dbReference>
<name>A0ABQ0JWS2_9BACT</name>
<gene>
    <name evidence="1" type="ORF">BROSI_A1640</name>
</gene>
<keyword evidence="2" id="KW-1185">Reference proteome</keyword>
<proteinExistence type="predicted"/>
<dbReference type="RefSeq" id="WP_230400657.1">
    <property type="nucleotide sequence ID" value="NZ_BAFN01000001.1"/>
</dbReference>
<sequence length="52" mass="6338">MEVEKERIIIKPIKTRPREGWDNAFRLMYEKKDDTLLPDGTVDDAMENWEWK</sequence>
<organism evidence="1 2">
    <name type="scientific">Candidatus Brocadia sinica JPN1</name>
    <dbReference type="NCBI Taxonomy" id="1197129"/>
    <lineage>
        <taxon>Bacteria</taxon>
        <taxon>Pseudomonadati</taxon>
        <taxon>Planctomycetota</taxon>
        <taxon>Candidatus Brocadiia</taxon>
        <taxon>Candidatus Brocadiales</taxon>
        <taxon>Candidatus Brocadiaceae</taxon>
        <taxon>Candidatus Brocadia</taxon>
    </lineage>
</organism>
<evidence type="ECO:0000313" key="1">
    <source>
        <dbReference type="EMBL" id="GAN33123.1"/>
    </source>
</evidence>
<comment type="caution">
    <text evidence="1">The sequence shown here is derived from an EMBL/GenBank/DDBJ whole genome shotgun (WGS) entry which is preliminary data.</text>
</comment>
<evidence type="ECO:0000313" key="2">
    <source>
        <dbReference type="Proteomes" id="UP000032309"/>
    </source>
</evidence>
<dbReference type="EMBL" id="BAFN01000001">
    <property type="protein sequence ID" value="GAN33123.1"/>
    <property type="molecule type" value="Genomic_DNA"/>
</dbReference>
<protein>
    <submittedName>
        <fullName evidence="1">PemI family protein</fullName>
    </submittedName>
</protein>